<reference evidence="1" key="1">
    <citation type="submission" date="2022-07" db="EMBL/GenBank/DDBJ databases">
        <authorList>
            <person name="Macas J."/>
            <person name="Novak P."/>
            <person name="Neumann P."/>
        </authorList>
    </citation>
    <scope>NUCLEOTIDE SEQUENCE</scope>
</reference>
<accession>A0AAV0D657</accession>
<dbReference type="EMBL" id="CAMAPF010000075">
    <property type="protein sequence ID" value="CAH9093214.1"/>
    <property type="molecule type" value="Genomic_DNA"/>
</dbReference>
<comment type="caution">
    <text evidence="1">The sequence shown here is derived from an EMBL/GenBank/DDBJ whole genome shotgun (WGS) entry which is preliminary data.</text>
</comment>
<gene>
    <name evidence="1" type="ORF">CEPIT_LOCUS12412</name>
</gene>
<dbReference type="AlphaFoldDB" id="A0AAV0D657"/>
<sequence>MRKKRRKKKPLAVASDEVNRSSLISKYMDLVKSIWKLSVKFAAKIEAHRCQNFLPEKALRLGPRQRQHRPLGDLLSDFILRVEWSKQRHLCPAPSVSNPKFGKFIRFGLICRNLSQNLVIVLLSGPYDIERWKY</sequence>
<name>A0AAV0D657_9ASTE</name>
<evidence type="ECO:0000313" key="1">
    <source>
        <dbReference type="EMBL" id="CAH9093214.1"/>
    </source>
</evidence>
<protein>
    <recommendedName>
        <fullName evidence="3">Ribosomal protein S14</fullName>
    </recommendedName>
</protein>
<organism evidence="1 2">
    <name type="scientific">Cuscuta epithymum</name>
    <dbReference type="NCBI Taxonomy" id="186058"/>
    <lineage>
        <taxon>Eukaryota</taxon>
        <taxon>Viridiplantae</taxon>
        <taxon>Streptophyta</taxon>
        <taxon>Embryophyta</taxon>
        <taxon>Tracheophyta</taxon>
        <taxon>Spermatophyta</taxon>
        <taxon>Magnoliopsida</taxon>
        <taxon>eudicotyledons</taxon>
        <taxon>Gunneridae</taxon>
        <taxon>Pentapetalae</taxon>
        <taxon>asterids</taxon>
        <taxon>lamiids</taxon>
        <taxon>Solanales</taxon>
        <taxon>Convolvulaceae</taxon>
        <taxon>Cuscuteae</taxon>
        <taxon>Cuscuta</taxon>
        <taxon>Cuscuta subgen. Cuscuta</taxon>
    </lineage>
</organism>
<keyword evidence="2" id="KW-1185">Reference proteome</keyword>
<proteinExistence type="predicted"/>
<evidence type="ECO:0000313" key="2">
    <source>
        <dbReference type="Proteomes" id="UP001152523"/>
    </source>
</evidence>
<dbReference type="Proteomes" id="UP001152523">
    <property type="component" value="Unassembled WGS sequence"/>
</dbReference>
<evidence type="ECO:0008006" key="3">
    <source>
        <dbReference type="Google" id="ProtNLM"/>
    </source>
</evidence>